<reference evidence="1" key="1">
    <citation type="submission" date="2024-02" db="EMBL/GenBank/DDBJ databases">
        <title>Sediminibacterium planktonica sp. nov. and Sediminibacterium longus sp. nov., isolated from surface lake and river water.</title>
        <authorList>
            <person name="Watanabe K."/>
            <person name="Takemine S."/>
            <person name="Ishii Y."/>
            <person name="Ogata Y."/>
            <person name="Shindo C."/>
            <person name="Suda W."/>
        </authorList>
    </citation>
    <scope>NUCLEOTIDE SEQUENCE</scope>
    <source>
        <strain evidence="1">KACHI17</strain>
    </source>
</reference>
<sequence length="789" mass="80045">MLYMPMCEINKLLFKSALRKKIGVIVCCCYLFFFQVQSIDAANVTSAATGNWSATAWPNTGRTGTITTSTGSLTVTGTGTLFLTELSVGNIIKNTSNVVIGTIAAINSNTSLTLTSNAASNNTSIAYRSQGVGPVDVITINSGHDVTVDGIFTCASLTIGTTVGTTLLFNDNSALNCTGNLVMSFPSANGTNSISVANGSLAVGGTCTLSANTNTTGRVTAITLGNGSITFTGAVALNARSNRTTNAILDFSGGAGTITFGAAGNVFSNTNGIVTLGSSTTYIYSNAGAQTVFGGNYFNLTLRGGGAKTLTGVTVTGTLTRSGTATVTGTPSLGASSTLVYRSNAPQTTGNEFITPFPGTGGVVIENAAGVTLGSARSLGANPLRIGMDTLNSILNDGGFQLTSTGAFEINSGAFRLGSAGNATTYPNFSTNLLSSGSSIEYLSGVAQSVSTTPNYQQLIFSGVGTKTVTSGILTVNGNWNINGGTTLLNSNNADVNLTGDLSGTGNITSGSGTIQINGNWLNSGSFTPGSGSVVYANNSGGQTVGGVTYNILTLNNSTGTQTAANNITASVLNTTAGGTFNMGSFQLSASNVNHNGILETQNTSATPISSGLTWVGNVFYNAASEQTVVSGNYNNLNLSGGNRVLSNTGIIGISGVFTPGSGVYTVTGSTIDFNGTGDQSIPDFNFSNLTVSGNRSGNTISFVNGGTIGVSGIFSLTATSVSYIVTGNTFNYNGTDPQIIVPFDYNILIISSSGTKIIETGSIVNCTGLDILDDAKLNIEGTAQLNFL</sequence>
<gene>
    <name evidence="1" type="ORF">KACHI17_00830</name>
</gene>
<dbReference type="EMBL" id="AP029612">
    <property type="protein sequence ID" value="BFG69202.1"/>
    <property type="molecule type" value="Genomic_DNA"/>
</dbReference>
<organism evidence="1">
    <name type="scientific">Sediminibacterium sp. KACHI17</name>
    <dbReference type="NCBI Taxonomy" id="1751071"/>
    <lineage>
        <taxon>Bacteria</taxon>
        <taxon>Pseudomonadati</taxon>
        <taxon>Bacteroidota</taxon>
        <taxon>Chitinophagia</taxon>
        <taxon>Chitinophagales</taxon>
        <taxon>Chitinophagaceae</taxon>
        <taxon>Sediminibacterium</taxon>
    </lineage>
</organism>
<accession>A0AAT9GF17</accession>
<proteinExistence type="predicted"/>
<name>A0AAT9GF17_9BACT</name>
<protein>
    <recommendedName>
        <fullName evidence="2">G8 domain-containing protein</fullName>
    </recommendedName>
</protein>
<evidence type="ECO:0000313" key="1">
    <source>
        <dbReference type="EMBL" id="BFG69202.1"/>
    </source>
</evidence>
<dbReference type="AlphaFoldDB" id="A0AAT9GF17"/>
<evidence type="ECO:0008006" key="2">
    <source>
        <dbReference type="Google" id="ProtNLM"/>
    </source>
</evidence>